<keyword evidence="3" id="KW-1185">Reference proteome</keyword>
<feature type="compositionally biased region" description="Basic and acidic residues" evidence="1">
    <location>
        <begin position="218"/>
        <end position="232"/>
    </location>
</feature>
<dbReference type="Proteomes" id="UP000620124">
    <property type="component" value="Unassembled WGS sequence"/>
</dbReference>
<reference evidence="2" key="1">
    <citation type="submission" date="2020-05" db="EMBL/GenBank/DDBJ databases">
        <title>Mycena genomes resolve the evolution of fungal bioluminescence.</title>
        <authorList>
            <person name="Tsai I.J."/>
        </authorList>
    </citation>
    <scope>NUCLEOTIDE SEQUENCE</scope>
    <source>
        <strain evidence="2">CCC161011</strain>
    </source>
</reference>
<feature type="compositionally biased region" description="Polar residues" evidence="1">
    <location>
        <begin position="204"/>
        <end position="215"/>
    </location>
</feature>
<sequence length="260" mass="27736">MAAKTLSTSTLSLKFMQNAHRAKNLAEVQLERAEVKDDGEWEVAKEIRDAWGPETTQSVSYEASYLPFLFTSDASDSDATPAANLKGRRTFKRGREVADEYQAAVPAAPVTETKPSTSKSAGKPKQISSLSGRTGSKKAAPNAPKGKSARQAIYDNSGVGADLRSQKVDPSAGGQNNGTTPAPSKPLLPNVFLKPAGVDEPAENTKSASVSTSAEAGTPERKPKGKREREQTTENAEGESSSSKKRKKKKKNNDETRAAE</sequence>
<dbReference type="AlphaFoldDB" id="A0A8H6Z3M7"/>
<feature type="compositionally biased region" description="Polar residues" evidence="1">
    <location>
        <begin position="113"/>
        <end position="134"/>
    </location>
</feature>
<feature type="region of interest" description="Disordered" evidence="1">
    <location>
        <begin position="72"/>
        <end position="260"/>
    </location>
</feature>
<comment type="caution">
    <text evidence="2">The sequence shown here is derived from an EMBL/GenBank/DDBJ whole genome shotgun (WGS) entry which is preliminary data.</text>
</comment>
<feature type="compositionally biased region" description="Polar residues" evidence="1">
    <location>
        <begin position="173"/>
        <end position="182"/>
    </location>
</feature>
<evidence type="ECO:0000313" key="2">
    <source>
        <dbReference type="EMBL" id="KAF7369736.1"/>
    </source>
</evidence>
<name>A0A8H6Z3M7_9AGAR</name>
<evidence type="ECO:0000313" key="3">
    <source>
        <dbReference type="Proteomes" id="UP000620124"/>
    </source>
</evidence>
<dbReference type="EMBL" id="JACAZI010000002">
    <property type="protein sequence ID" value="KAF7369736.1"/>
    <property type="molecule type" value="Genomic_DNA"/>
</dbReference>
<gene>
    <name evidence="2" type="ORF">MVEN_00305200</name>
</gene>
<feature type="compositionally biased region" description="Low complexity" evidence="1">
    <location>
        <begin position="72"/>
        <end position="83"/>
    </location>
</feature>
<accession>A0A8H6Z3M7</accession>
<organism evidence="2 3">
    <name type="scientific">Mycena venus</name>
    <dbReference type="NCBI Taxonomy" id="2733690"/>
    <lineage>
        <taxon>Eukaryota</taxon>
        <taxon>Fungi</taxon>
        <taxon>Dikarya</taxon>
        <taxon>Basidiomycota</taxon>
        <taxon>Agaricomycotina</taxon>
        <taxon>Agaricomycetes</taxon>
        <taxon>Agaricomycetidae</taxon>
        <taxon>Agaricales</taxon>
        <taxon>Marasmiineae</taxon>
        <taxon>Mycenaceae</taxon>
        <taxon>Mycena</taxon>
    </lineage>
</organism>
<dbReference type="OrthoDB" id="3251271at2759"/>
<protein>
    <submittedName>
        <fullName evidence="2">Uncharacterized protein</fullName>
    </submittedName>
</protein>
<proteinExistence type="predicted"/>
<evidence type="ECO:0000256" key="1">
    <source>
        <dbReference type="SAM" id="MobiDB-lite"/>
    </source>
</evidence>